<reference evidence="1" key="1">
    <citation type="submission" date="2023-04" db="EMBL/GenBank/DDBJ databases">
        <title>Candida boidinii NBRC 10035.</title>
        <authorList>
            <person name="Ichikawa N."/>
            <person name="Sato H."/>
            <person name="Tonouchi N."/>
        </authorList>
    </citation>
    <scope>NUCLEOTIDE SEQUENCE</scope>
    <source>
        <strain evidence="1">NBRC 10035</strain>
    </source>
</reference>
<comment type="caution">
    <text evidence="1">The sequence shown here is derived from an EMBL/GenBank/DDBJ whole genome shotgun (WGS) entry which is preliminary data.</text>
</comment>
<proteinExistence type="predicted"/>
<accession>A0A9W6SX77</accession>
<keyword evidence="2" id="KW-1185">Reference proteome</keyword>
<protein>
    <submittedName>
        <fullName evidence="1">Unnamed protein product</fullName>
    </submittedName>
</protein>
<evidence type="ECO:0000313" key="1">
    <source>
        <dbReference type="EMBL" id="GME68101.1"/>
    </source>
</evidence>
<dbReference type="EMBL" id="BSXN01000327">
    <property type="protein sequence ID" value="GME68101.1"/>
    <property type="molecule type" value="Genomic_DNA"/>
</dbReference>
<dbReference type="AlphaFoldDB" id="A0A9W6SX77"/>
<dbReference type="Proteomes" id="UP001165120">
    <property type="component" value="Unassembled WGS sequence"/>
</dbReference>
<name>A0A9W6SX77_CANBO</name>
<sequence>MNNQSLEFNTNGCLGLDRVNDIVRNGAELHRINMHVDHPSRKGKGLAITTGGHQSAENVVIGNEEAKKSYGETVI</sequence>
<organism evidence="1 2">
    <name type="scientific">Candida boidinii</name>
    <name type="common">Yeast</name>
    <dbReference type="NCBI Taxonomy" id="5477"/>
    <lineage>
        <taxon>Eukaryota</taxon>
        <taxon>Fungi</taxon>
        <taxon>Dikarya</taxon>
        <taxon>Ascomycota</taxon>
        <taxon>Saccharomycotina</taxon>
        <taxon>Pichiomycetes</taxon>
        <taxon>Pichiales</taxon>
        <taxon>Pichiaceae</taxon>
        <taxon>Ogataea</taxon>
        <taxon>Ogataea/Candida clade</taxon>
    </lineage>
</organism>
<gene>
    <name evidence="1" type="ORF">Cboi02_000139700</name>
</gene>
<evidence type="ECO:0000313" key="2">
    <source>
        <dbReference type="Proteomes" id="UP001165120"/>
    </source>
</evidence>